<comment type="function">
    <text evidence="2">Antitoxin component of a type II toxin-antitoxin (TA) system.</text>
</comment>
<gene>
    <name evidence="4" type="ORF">BJP41_05350</name>
    <name evidence="3" type="ORF">CJJ18_01745</name>
</gene>
<dbReference type="EMBL" id="CP017606">
    <property type="protein sequence ID" value="ATW29854.1"/>
    <property type="molecule type" value="Genomic_DNA"/>
</dbReference>
<dbReference type="EMBL" id="CP022932">
    <property type="protein sequence ID" value="ASV33046.1"/>
    <property type="molecule type" value="Genomic_DNA"/>
</dbReference>
<evidence type="ECO:0000256" key="1">
    <source>
        <dbReference type="ARBA" id="ARBA00009981"/>
    </source>
</evidence>
<dbReference type="Pfam" id="PF02604">
    <property type="entry name" value="PhdYeFM_antitox"/>
    <property type="match status" value="1"/>
</dbReference>
<evidence type="ECO:0000313" key="4">
    <source>
        <dbReference type="EMBL" id="ATW29854.1"/>
    </source>
</evidence>
<organism evidence="4 5">
    <name type="scientific">Candidatus Williamhamiltonella defendens</name>
    <dbReference type="NCBI Taxonomy" id="138072"/>
    <lineage>
        <taxon>Bacteria</taxon>
        <taxon>Pseudomonadati</taxon>
        <taxon>Pseudomonadota</taxon>
        <taxon>Gammaproteobacteria</taxon>
        <taxon>Enterobacterales</taxon>
        <taxon>Enterobacteriaceae</taxon>
        <taxon>aphid secondary symbionts</taxon>
        <taxon>Candidatus Williamhamiltonella</taxon>
    </lineage>
</organism>
<dbReference type="InterPro" id="IPR006442">
    <property type="entry name" value="Antitoxin_Phd/YefM"/>
</dbReference>
<reference evidence="4" key="4">
    <citation type="journal article" date="2018" name="Genome Biol. Evol.">
        <title>Culture-Facilitated Comparative Genomics of the Facultative Symbiont Hamiltonella defensa.</title>
        <authorList>
            <person name="Chevignon G."/>
            <person name="Boyd B.M."/>
            <person name="Brandt J.W."/>
            <person name="Oliver K.M."/>
            <person name="Strand M.R."/>
        </authorList>
    </citation>
    <scope>NUCLEOTIDE SEQUENCE</scope>
    <source>
        <strain evidence="4">A2C</strain>
    </source>
</reference>
<dbReference type="SUPFAM" id="SSF143120">
    <property type="entry name" value="YefM-like"/>
    <property type="match status" value="1"/>
</dbReference>
<evidence type="ECO:0000313" key="5">
    <source>
        <dbReference type="Proteomes" id="UP000230008"/>
    </source>
</evidence>
<evidence type="ECO:0000256" key="2">
    <source>
        <dbReference type="RuleBase" id="RU362080"/>
    </source>
</evidence>
<name>A0A2D3T7Q1_9ENTR</name>
<reference evidence="5" key="3">
    <citation type="submission" date="2017-11" db="EMBL/GenBank/DDBJ databases">
        <title>PacBio sequencing of new strain of the secondary endosymbiont Candidatus Hamiltonella defensa.</title>
        <authorList>
            <person name="Strand M.R."/>
            <person name="Oliver K."/>
        </authorList>
    </citation>
    <scope>NUCLEOTIDE SEQUENCE [LARGE SCALE GENOMIC DNA]</scope>
    <source>
        <strain evidence="5">A2C</strain>
    </source>
</reference>
<sequence>MTTLTSKEFNHEVGKAKRAACQGAVFITDRGKPTHVLLSIDEYRKMTQHSHKNIVEALSMPYLSEIPFETSRLTILTHDKDIF</sequence>
<evidence type="ECO:0000313" key="3">
    <source>
        <dbReference type="EMBL" id="ASV33046.1"/>
    </source>
</evidence>
<protein>
    <recommendedName>
        <fullName evidence="2">Antitoxin</fullName>
    </recommendedName>
</protein>
<dbReference type="AlphaFoldDB" id="A0A2D3T7Q1"/>
<dbReference type="InterPro" id="IPR036165">
    <property type="entry name" value="YefM-like_sf"/>
</dbReference>
<reference evidence="5" key="1">
    <citation type="submission" date="2016-10" db="EMBL/GenBank/DDBJ databases">
        <authorList>
            <person name="Chevignon G."/>
        </authorList>
    </citation>
    <scope>NUCLEOTIDE SEQUENCE [LARGE SCALE GENOMIC DNA]</scope>
    <source>
        <strain evidence="5">A2C</strain>
    </source>
</reference>
<dbReference type="Proteomes" id="UP000792865">
    <property type="component" value="Chromosome"/>
</dbReference>
<dbReference type="RefSeq" id="WP_006707613.1">
    <property type="nucleotide sequence ID" value="NZ_CADIJJ010000033.1"/>
</dbReference>
<dbReference type="Gene3D" id="3.40.1620.10">
    <property type="entry name" value="YefM-like domain"/>
    <property type="match status" value="1"/>
</dbReference>
<dbReference type="Proteomes" id="UP000230008">
    <property type="component" value="Chromosome"/>
</dbReference>
<proteinExistence type="inferred from homology"/>
<reference evidence="3" key="2">
    <citation type="submission" date="2017-08" db="EMBL/GenBank/DDBJ databases">
        <title>Genome sequence of Candidatus Hamiltonella defensa from Acyrthosiphon pisum strain MI47.</title>
        <authorList>
            <person name="Patel V.A."/>
            <person name="Chevignon G."/>
            <person name="Russell J.A."/>
            <person name="Oliver K.M."/>
        </authorList>
    </citation>
    <scope>NUCLEOTIDE SEQUENCE</scope>
    <source>
        <strain evidence="3">MI47</strain>
    </source>
</reference>
<accession>A0A2D3T7Q1</accession>
<comment type="similarity">
    <text evidence="1 2">Belongs to the phD/YefM antitoxin family.</text>
</comment>